<gene>
    <name evidence="3" type="ORF">LCGC14_1108430</name>
</gene>
<evidence type="ECO:0000256" key="2">
    <source>
        <dbReference type="ARBA" id="ARBA00023134"/>
    </source>
</evidence>
<dbReference type="SMART" id="SM00175">
    <property type="entry name" value="RAB"/>
    <property type="match status" value="1"/>
</dbReference>
<dbReference type="Gene3D" id="3.40.50.300">
    <property type="entry name" value="P-loop containing nucleotide triphosphate hydrolases"/>
    <property type="match status" value="1"/>
</dbReference>
<dbReference type="SMART" id="SM00174">
    <property type="entry name" value="RHO"/>
    <property type="match status" value="1"/>
</dbReference>
<dbReference type="AlphaFoldDB" id="A0A0F9PQN5"/>
<proteinExistence type="predicted"/>
<dbReference type="PRINTS" id="PR00449">
    <property type="entry name" value="RASTRNSFRMNG"/>
</dbReference>
<dbReference type="InterPro" id="IPR005225">
    <property type="entry name" value="Small_GTP-bd"/>
</dbReference>
<dbReference type="NCBIfam" id="TIGR00231">
    <property type="entry name" value="small_GTP"/>
    <property type="match status" value="1"/>
</dbReference>
<dbReference type="GO" id="GO:0005525">
    <property type="term" value="F:GTP binding"/>
    <property type="evidence" value="ECO:0007669"/>
    <property type="project" value="UniProtKB-KW"/>
</dbReference>
<dbReference type="InterPro" id="IPR050227">
    <property type="entry name" value="Rab"/>
</dbReference>
<keyword evidence="2" id="KW-0342">GTP-binding</keyword>
<dbReference type="SUPFAM" id="SSF52540">
    <property type="entry name" value="P-loop containing nucleoside triphosphate hydrolases"/>
    <property type="match status" value="1"/>
</dbReference>
<comment type="caution">
    <text evidence="3">The sequence shown here is derived from an EMBL/GenBank/DDBJ whole genome shotgun (WGS) entry which is preliminary data.</text>
</comment>
<name>A0A0F9PQN5_9ZZZZ</name>
<dbReference type="GO" id="GO:0003924">
    <property type="term" value="F:GTPase activity"/>
    <property type="evidence" value="ECO:0007669"/>
    <property type="project" value="InterPro"/>
</dbReference>
<dbReference type="InterPro" id="IPR027417">
    <property type="entry name" value="P-loop_NTPase"/>
</dbReference>
<organism evidence="3">
    <name type="scientific">marine sediment metagenome</name>
    <dbReference type="NCBI Taxonomy" id="412755"/>
    <lineage>
        <taxon>unclassified sequences</taxon>
        <taxon>metagenomes</taxon>
        <taxon>ecological metagenomes</taxon>
    </lineage>
</organism>
<protein>
    <recommendedName>
        <fullName evidence="4">GTP-binding protein</fullName>
    </recommendedName>
</protein>
<keyword evidence="1" id="KW-0547">Nucleotide-binding</keyword>
<dbReference type="CDD" id="cd00154">
    <property type="entry name" value="Rab"/>
    <property type="match status" value="1"/>
</dbReference>
<evidence type="ECO:0008006" key="4">
    <source>
        <dbReference type="Google" id="ProtNLM"/>
    </source>
</evidence>
<dbReference type="InterPro" id="IPR001806">
    <property type="entry name" value="Small_GTPase"/>
</dbReference>
<reference evidence="3" key="1">
    <citation type="journal article" date="2015" name="Nature">
        <title>Complex archaea that bridge the gap between prokaryotes and eukaryotes.</title>
        <authorList>
            <person name="Spang A."/>
            <person name="Saw J.H."/>
            <person name="Jorgensen S.L."/>
            <person name="Zaremba-Niedzwiedzka K."/>
            <person name="Martijn J."/>
            <person name="Lind A.E."/>
            <person name="van Eijk R."/>
            <person name="Schleper C."/>
            <person name="Guy L."/>
            <person name="Ettema T.J."/>
        </authorList>
    </citation>
    <scope>NUCLEOTIDE SEQUENCE</scope>
</reference>
<evidence type="ECO:0000313" key="3">
    <source>
        <dbReference type="EMBL" id="KKN03366.1"/>
    </source>
</evidence>
<dbReference type="Pfam" id="PF00071">
    <property type="entry name" value="Ras"/>
    <property type="match status" value="1"/>
</dbReference>
<dbReference type="PROSITE" id="PS51421">
    <property type="entry name" value="RAS"/>
    <property type="match status" value="1"/>
</dbReference>
<accession>A0A0F9PQN5</accession>
<evidence type="ECO:0000256" key="1">
    <source>
        <dbReference type="ARBA" id="ARBA00022741"/>
    </source>
</evidence>
<dbReference type="PROSITE" id="PS51419">
    <property type="entry name" value="RAB"/>
    <property type="match status" value="1"/>
</dbReference>
<dbReference type="PANTHER" id="PTHR47977">
    <property type="entry name" value="RAS-RELATED PROTEIN RAB"/>
    <property type="match status" value="1"/>
</dbReference>
<sequence>MLKYKIVLAGAKNVGKSSLIARYCDNIFYEKTKETIGVAFKRKEVIIKDNLIVELNIWDFGGEKKFRILFPAYVNGAAAALLLYDTTNKKSLEDIENWVKIIDENSKEIIKVTIATKIDLKTQREISKAEAIQFSEKFNCYGEPIGTSSKTGENIELAFLSIINAIVEKEMQLCDKCNEYFSKKLKICNYCGCKAESNAI</sequence>
<dbReference type="EMBL" id="LAZR01005041">
    <property type="protein sequence ID" value="KKN03366.1"/>
    <property type="molecule type" value="Genomic_DNA"/>
</dbReference>
<dbReference type="FunFam" id="3.40.50.300:FF:001447">
    <property type="entry name" value="Ras-related protein Rab-1B"/>
    <property type="match status" value="1"/>
</dbReference>
<dbReference type="SMART" id="SM00173">
    <property type="entry name" value="RAS"/>
    <property type="match status" value="1"/>
</dbReference>